<gene>
    <name evidence="1" type="ORF">Z955_14845</name>
</gene>
<dbReference type="Proteomes" id="UP000030014">
    <property type="component" value="Unassembled WGS sequence"/>
</dbReference>
<reference evidence="1 2" key="1">
    <citation type="submission" date="2014-01" db="EMBL/GenBank/DDBJ databases">
        <title>Plasmidome dynamics in the species complex Clostridium novyi sensu lato converts strains of independent lineages into distinctly different pathogens.</title>
        <authorList>
            <person name="Skarin H."/>
            <person name="Segerman B."/>
        </authorList>
    </citation>
    <scope>NUCLEOTIDE SEQUENCE [LARGE SCALE GENOMIC DNA]</scope>
    <source>
        <strain evidence="1 2">DC5</strain>
    </source>
</reference>
<evidence type="ECO:0000313" key="1">
    <source>
        <dbReference type="EMBL" id="KGM93534.1"/>
    </source>
</evidence>
<dbReference type="RefSeq" id="WP_039260082.1">
    <property type="nucleotide sequence ID" value="NZ_JDRY01000168.1"/>
</dbReference>
<accession>A0A0A0HWH0</accession>
<dbReference type="AlphaFoldDB" id="A0A0A0HWH0"/>
<dbReference type="EMBL" id="JDRY01000168">
    <property type="protein sequence ID" value="KGM93534.1"/>
    <property type="molecule type" value="Genomic_DNA"/>
</dbReference>
<organism evidence="1 2">
    <name type="scientific">Clostridium botulinum C/D str. DC5</name>
    <dbReference type="NCBI Taxonomy" id="1443128"/>
    <lineage>
        <taxon>Bacteria</taxon>
        <taxon>Bacillati</taxon>
        <taxon>Bacillota</taxon>
        <taxon>Clostridia</taxon>
        <taxon>Eubacteriales</taxon>
        <taxon>Clostridiaceae</taxon>
        <taxon>Clostridium</taxon>
    </lineage>
</organism>
<comment type="caution">
    <text evidence="1">The sequence shown here is derived from an EMBL/GenBank/DDBJ whole genome shotgun (WGS) entry which is preliminary data.</text>
</comment>
<proteinExistence type="predicted"/>
<sequence>MYYTIVKRRADNNEYVKIVKSYLCFGRTGFDMEYKAKCMCGLYNLLRNINKKYYYVVEFDFE</sequence>
<protein>
    <submittedName>
        <fullName evidence="1">Uncharacterized protein</fullName>
    </submittedName>
</protein>
<name>A0A0A0HWH0_CLOBO</name>
<evidence type="ECO:0000313" key="2">
    <source>
        <dbReference type="Proteomes" id="UP000030014"/>
    </source>
</evidence>